<gene>
    <name evidence="9" type="ORF">psyc5s11_16510</name>
</gene>
<reference evidence="10" key="1">
    <citation type="submission" date="2021-07" db="EMBL/GenBank/DDBJ databases">
        <title>Complete genome sequencing of a Clostridium isolate.</title>
        <authorList>
            <person name="Ueki A."/>
            <person name="Tonouchi A."/>
        </authorList>
    </citation>
    <scope>NUCLEOTIDE SEQUENCE [LARGE SCALE GENOMIC DNA]</scope>
    <source>
        <strain evidence="10">C5S11</strain>
    </source>
</reference>
<keyword evidence="3 7" id="KW-0812">Transmembrane</keyword>
<organism evidence="9 10">
    <name type="scientific">Clostridium gelidum</name>
    <dbReference type="NCBI Taxonomy" id="704125"/>
    <lineage>
        <taxon>Bacteria</taxon>
        <taxon>Bacillati</taxon>
        <taxon>Bacillota</taxon>
        <taxon>Clostridia</taxon>
        <taxon>Eubacteriales</taxon>
        <taxon>Clostridiaceae</taxon>
        <taxon>Clostridium</taxon>
    </lineage>
</organism>
<accession>A0ABN6IYW1</accession>
<keyword evidence="4 7" id="KW-1133">Transmembrane helix</keyword>
<evidence type="ECO:0000256" key="2">
    <source>
        <dbReference type="ARBA" id="ARBA00022475"/>
    </source>
</evidence>
<keyword evidence="2" id="KW-1003">Cell membrane</keyword>
<feature type="transmembrane region" description="Helical" evidence="7">
    <location>
        <begin position="261"/>
        <end position="280"/>
    </location>
</feature>
<sequence length="320" mass="36688">MIYVAVILTFLLAWAFISAVLIIFLKKEKHIDKLKYFDEDYVLKEKYHNEKKNRVSILKPLSHLVPKSRLNEKKDKKRETELMKADLPITLEELLVVKILSSSAFAFLAFAVFKDYFIIIFVYILIWNVPKFIIKKRAKDKIKLFDSQLNEGITIISNSLKAGYSFLQAVAVVSEETSDPFSKEFKKLLKEMSLGISEEDALKNLLSRVDSEDLRLIMNAILIQKDIGGNLSEILDNISETIRERQKIKNELKTLTAQGKLSGLILMLMPVFLGMTIYLFNREYMLLLFTTSIGLSMVGGAVVSEFFGLLMIRKIVNIDI</sequence>
<evidence type="ECO:0000256" key="5">
    <source>
        <dbReference type="ARBA" id="ARBA00023136"/>
    </source>
</evidence>
<evidence type="ECO:0000313" key="10">
    <source>
        <dbReference type="Proteomes" id="UP000824633"/>
    </source>
</evidence>
<dbReference type="RefSeq" id="WP_224037164.1">
    <property type="nucleotide sequence ID" value="NZ_AP024849.1"/>
</dbReference>
<dbReference type="Proteomes" id="UP000824633">
    <property type="component" value="Chromosome"/>
</dbReference>
<name>A0ABN6IYW1_9CLOT</name>
<dbReference type="Pfam" id="PF00482">
    <property type="entry name" value="T2SSF"/>
    <property type="match status" value="1"/>
</dbReference>
<protein>
    <submittedName>
        <fullName evidence="9">Secretion system protein</fullName>
    </submittedName>
</protein>
<dbReference type="InterPro" id="IPR042094">
    <property type="entry name" value="T2SS_GspF_sf"/>
</dbReference>
<dbReference type="PANTHER" id="PTHR35007">
    <property type="entry name" value="INTEGRAL MEMBRANE PROTEIN-RELATED"/>
    <property type="match status" value="1"/>
</dbReference>
<feature type="coiled-coil region" evidence="6">
    <location>
        <begin position="231"/>
        <end position="258"/>
    </location>
</feature>
<evidence type="ECO:0000256" key="7">
    <source>
        <dbReference type="SAM" id="Phobius"/>
    </source>
</evidence>
<keyword evidence="10" id="KW-1185">Reference proteome</keyword>
<evidence type="ECO:0000313" key="9">
    <source>
        <dbReference type="EMBL" id="BCZ45584.1"/>
    </source>
</evidence>
<feature type="transmembrane region" description="Helical" evidence="7">
    <location>
        <begin position="6"/>
        <end position="25"/>
    </location>
</feature>
<proteinExistence type="predicted"/>
<keyword evidence="5 7" id="KW-0472">Membrane</keyword>
<comment type="subcellular location">
    <subcellularLocation>
        <location evidence="1">Cell membrane</location>
        <topology evidence="1">Multi-pass membrane protein</topology>
    </subcellularLocation>
</comment>
<feature type="transmembrane region" description="Helical" evidence="7">
    <location>
        <begin position="286"/>
        <end position="312"/>
    </location>
</feature>
<evidence type="ECO:0000256" key="1">
    <source>
        <dbReference type="ARBA" id="ARBA00004651"/>
    </source>
</evidence>
<dbReference type="Gene3D" id="1.20.81.30">
    <property type="entry name" value="Type II secretion system (T2SS), domain F"/>
    <property type="match status" value="1"/>
</dbReference>
<feature type="domain" description="Type II secretion system protein GspF" evidence="8">
    <location>
        <begin position="156"/>
        <end position="274"/>
    </location>
</feature>
<dbReference type="EMBL" id="AP024849">
    <property type="protein sequence ID" value="BCZ45584.1"/>
    <property type="molecule type" value="Genomic_DNA"/>
</dbReference>
<evidence type="ECO:0000256" key="6">
    <source>
        <dbReference type="SAM" id="Coils"/>
    </source>
</evidence>
<evidence type="ECO:0000259" key="8">
    <source>
        <dbReference type="Pfam" id="PF00482"/>
    </source>
</evidence>
<evidence type="ECO:0000256" key="4">
    <source>
        <dbReference type="ARBA" id="ARBA00022989"/>
    </source>
</evidence>
<keyword evidence="6" id="KW-0175">Coiled coil</keyword>
<feature type="transmembrane region" description="Helical" evidence="7">
    <location>
        <begin position="116"/>
        <end position="134"/>
    </location>
</feature>
<dbReference type="InterPro" id="IPR018076">
    <property type="entry name" value="T2SS_GspF_dom"/>
</dbReference>
<dbReference type="PANTHER" id="PTHR35007:SF1">
    <property type="entry name" value="PILUS ASSEMBLY PROTEIN"/>
    <property type="match status" value="1"/>
</dbReference>
<evidence type="ECO:0000256" key="3">
    <source>
        <dbReference type="ARBA" id="ARBA00022692"/>
    </source>
</evidence>